<organism evidence="1 2">
    <name type="scientific">Entomophthora muscae</name>
    <dbReference type="NCBI Taxonomy" id="34485"/>
    <lineage>
        <taxon>Eukaryota</taxon>
        <taxon>Fungi</taxon>
        <taxon>Fungi incertae sedis</taxon>
        <taxon>Zoopagomycota</taxon>
        <taxon>Entomophthoromycotina</taxon>
        <taxon>Entomophthoromycetes</taxon>
        <taxon>Entomophthorales</taxon>
        <taxon>Entomophthoraceae</taxon>
        <taxon>Entomophthora</taxon>
    </lineage>
</organism>
<accession>A0ACC2TNV6</accession>
<gene>
    <name evidence="1" type="ORF">DSO57_1029928</name>
</gene>
<name>A0ACC2TNV6_9FUNG</name>
<proteinExistence type="predicted"/>
<evidence type="ECO:0000313" key="1">
    <source>
        <dbReference type="EMBL" id="KAJ9076046.1"/>
    </source>
</evidence>
<keyword evidence="2" id="KW-1185">Reference proteome</keyword>
<reference evidence="1" key="1">
    <citation type="submission" date="2022-04" db="EMBL/GenBank/DDBJ databases">
        <title>Genome of the entomopathogenic fungus Entomophthora muscae.</title>
        <authorList>
            <person name="Elya C."/>
            <person name="Lovett B.R."/>
            <person name="Lee E."/>
            <person name="Macias A.M."/>
            <person name="Hajek A.E."/>
            <person name="De Bivort B.L."/>
            <person name="Kasson M.T."/>
            <person name="De Fine Licht H.H."/>
            <person name="Stajich J.E."/>
        </authorList>
    </citation>
    <scope>NUCLEOTIDE SEQUENCE</scope>
    <source>
        <strain evidence="1">Berkeley</strain>
    </source>
</reference>
<dbReference type="EMBL" id="QTSX02002331">
    <property type="protein sequence ID" value="KAJ9076046.1"/>
    <property type="molecule type" value="Genomic_DNA"/>
</dbReference>
<comment type="caution">
    <text evidence="1">The sequence shown here is derived from an EMBL/GenBank/DDBJ whole genome shotgun (WGS) entry which is preliminary data.</text>
</comment>
<protein>
    <submittedName>
        <fullName evidence="1">Uncharacterized protein</fullName>
    </submittedName>
</protein>
<dbReference type="Proteomes" id="UP001165960">
    <property type="component" value="Unassembled WGS sequence"/>
</dbReference>
<evidence type="ECO:0000313" key="2">
    <source>
        <dbReference type="Proteomes" id="UP001165960"/>
    </source>
</evidence>
<sequence length="151" mass="17498">MYDSYMSDNKGQDDNEDPQYYQTAKGKKVLKKIAAFCSQVHMPCIVAEPMELLPNNKKTKYQVILNVTQETFKRLMEETNDYKKAQQLLILMRSAFQGSFKYIIEKEERYILLDNTLDLYRFGCGRDLVGSNLGVGCVRDGFKPLDTWTVI</sequence>